<organism evidence="6 7">
    <name type="scientific">Lentzea alba</name>
    <dbReference type="NCBI Taxonomy" id="2714351"/>
    <lineage>
        <taxon>Bacteria</taxon>
        <taxon>Bacillati</taxon>
        <taxon>Actinomycetota</taxon>
        <taxon>Actinomycetes</taxon>
        <taxon>Pseudonocardiales</taxon>
        <taxon>Pseudonocardiaceae</taxon>
        <taxon>Lentzea</taxon>
    </lineage>
</organism>
<dbReference type="Pfam" id="PF00550">
    <property type="entry name" value="PP-binding"/>
    <property type="match status" value="2"/>
</dbReference>
<dbReference type="InterPro" id="IPR009081">
    <property type="entry name" value="PP-bd_ACP"/>
</dbReference>
<evidence type="ECO:0000256" key="3">
    <source>
        <dbReference type="ARBA" id="ARBA00022553"/>
    </source>
</evidence>
<dbReference type="Gene3D" id="3.30.559.30">
    <property type="entry name" value="Nonribosomal peptide synthetase, condensation domain"/>
    <property type="match status" value="2"/>
</dbReference>
<feature type="region of interest" description="Disordered" evidence="4">
    <location>
        <begin position="495"/>
        <end position="514"/>
    </location>
</feature>
<keyword evidence="7" id="KW-1185">Reference proteome</keyword>
<reference evidence="6 7" key="1">
    <citation type="submission" date="2020-03" db="EMBL/GenBank/DDBJ databases">
        <title>Isolation and identification of active actinomycetes.</title>
        <authorList>
            <person name="Sun X."/>
        </authorList>
    </citation>
    <scope>NUCLEOTIDE SEQUENCE [LARGE SCALE GENOMIC DNA]</scope>
    <source>
        <strain evidence="6 7">NEAU-D13</strain>
    </source>
</reference>
<evidence type="ECO:0000256" key="4">
    <source>
        <dbReference type="SAM" id="MobiDB-lite"/>
    </source>
</evidence>
<dbReference type="CDD" id="cd19531">
    <property type="entry name" value="LCL_NRPS-like"/>
    <property type="match status" value="1"/>
</dbReference>
<proteinExistence type="predicted"/>
<gene>
    <name evidence="6" type="ORF">G7043_29850</name>
</gene>
<dbReference type="Pfam" id="PF13193">
    <property type="entry name" value="AMP-binding_C"/>
    <property type="match status" value="2"/>
</dbReference>
<dbReference type="Pfam" id="PF00501">
    <property type="entry name" value="AMP-binding"/>
    <property type="match status" value="2"/>
</dbReference>
<dbReference type="NCBIfam" id="TIGR01733">
    <property type="entry name" value="AA-adenyl-dom"/>
    <property type="match status" value="1"/>
</dbReference>
<dbReference type="SUPFAM" id="SSF52777">
    <property type="entry name" value="CoA-dependent acyltransferases"/>
    <property type="match status" value="4"/>
</dbReference>
<dbReference type="InterPro" id="IPR010071">
    <property type="entry name" value="AA_adenyl_dom"/>
</dbReference>
<dbReference type="RefSeq" id="WP_166051248.1">
    <property type="nucleotide sequence ID" value="NZ_JAAMPJ010000009.1"/>
</dbReference>
<dbReference type="SUPFAM" id="SSF53474">
    <property type="entry name" value="alpha/beta-Hydrolases"/>
    <property type="match status" value="1"/>
</dbReference>
<dbReference type="EMBL" id="JAAMPJ010000009">
    <property type="protein sequence ID" value="NGY63130.1"/>
    <property type="molecule type" value="Genomic_DNA"/>
</dbReference>
<dbReference type="Gene3D" id="3.40.50.1820">
    <property type="entry name" value="alpha/beta hydrolase"/>
    <property type="match status" value="1"/>
</dbReference>
<dbReference type="SUPFAM" id="SSF56801">
    <property type="entry name" value="Acetyl-CoA synthetase-like"/>
    <property type="match status" value="2"/>
</dbReference>
<dbReference type="PROSITE" id="PS00455">
    <property type="entry name" value="AMP_BINDING"/>
    <property type="match status" value="2"/>
</dbReference>
<dbReference type="GO" id="GO:0044550">
    <property type="term" value="P:secondary metabolite biosynthetic process"/>
    <property type="evidence" value="ECO:0007669"/>
    <property type="project" value="TreeGrafter"/>
</dbReference>
<dbReference type="PANTHER" id="PTHR45527">
    <property type="entry name" value="NONRIBOSOMAL PEPTIDE SYNTHETASE"/>
    <property type="match status" value="1"/>
</dbReference>
<comment type="cofactor">
    <cofactor evidence="1">
        <name>pantetheine 4'-phosphate</name>
        <dbReference type="ChEBI" id="CHEBI:47942"/>
    </cofactor>
</comment>
<dbReference type="InterPro" id="IPR001031">
    <property type="entry name" value="Thioesterase"/>
</dbReference>
<dbReference type="InterPro" id="IPR023213">
    <property type="entry name" value="CAT-like_dom_sf"/>
</dbReference>
<dbReference type="GO" id="GO:0031177">
    <property type="term" value="F:phosphopantetheine binding"/>
    <property type="evidence" value="ECO:0007669"/>
    <property type="project" value="InterPro"/>
</dbReference>
<name>A0A7C9RUC1_9PSEU</name>
<dbReference type="Pfam" id="PF00975">
    <property type="entry name" value="Thioesterase"/>
    <property type="match status" value="1"/>
</dbReference>
<accession>A0A7C9RUC1</accession>
<comment type="caution">
    <text evidence="6">The sequence shown here is derived from an EMBL/GenBank/DDBJ whole genome shotgun (WGS) entry which is preliminary data.</text>
</comment>
<dbReference type="InterPro" id="IPR000873">
    <property type="entry name" value="AMP-dep_synth/lig_dom"/>
</dbReference>
<dbReference type="GO" id="GO:0008610">
    <property type="term" value="P:lipid biosynthetic process"/>
    <property type="evidence" value="ECO:0007669"/>
    <property type="project" value="UniProtKB-ARBA"/>
</dbReference>
<dbReference type="Gene3D" id="3.40.50.12780">
    <property type="entry name" value="N-terminal domain of ligase-like"/>
    <property type="match status" value="2"/>
</dbReference>
<dbReference type="PANTHER" id="PTHR45527:SF1">
    <property type="entry name" value="FATTY ACID SYNTHASE"/>
    <property type="match status" value="1"/>
</dbReference>
<dbReference type="InterPro" id="IPR029058">
    <property type="entry name" value="AB_hydrolase_fold"/>
</dbReference>
<feature type="domain" description="Carrier" evidence="5">
    <location>
        <begin position="1580"/>
        <end position="1654"/>
    </location>
</feature>
<dbReference type="Gene3D" id="3.30.559.10">
    <property type="entry name" value="Chloramphenicol acetyltransferase-like domain"/>
    <property type="match status" value="2"/>
</dbReference>
<evidence type="ECO:0000313" key="7">
    <source>
        <dbReference type="Proteomes" id="UP000481360"/>
    </source>
</evidence>
<dbReference type="InterPro" id="IPR020806">
    <property type="entry name" value="PKS_PP-bd"/>
</dbReference>
<dbReference type="SMART" id="SM00823">
    <property type="entry name" value="PKS_PP"/>
    <property type="match status" value="2"/>
</dbReference>
<dbReference type="Proteomes" id="UP000481360">
    <property type="component" value="Unassembled WGS sequence"/>
</dbReference>
<sequence length="2337" mass="251696">MWTAEHPNLATAFVDSCARHADDWAVIDGERRTSYAELDQLTAAVGGGIAAALAAAPAGQVPVVAVVLPASIEFIAAVMGTIRAGAAYLPIDSQHPDDYITDLLAQARPALVITTSENVAGYTSPDRPAVAFDDLRTPFDGDLPGLSVAPTAPAYVIYTSGSTGRPKGVVVSHDAMINSTDARDRAYGVPRRMPLIHSVAFDLSSGVVFWALLSGGTLIINPVPLTDVPGTLEMIYREDVTHLVYPASLYSTFLEYARTRPPLGIEHVMIGSERWSELLIGRHAEILPTTSLHNEYGPTEACVWTSAGCVYNGRTSAVETMTIGRPIAGAEYHLADSPDDLFPADEPGHGELYISGRNVAIGYLHQPRLTEQRFVKLPDGRRAYRTGDLVERLPDGRYRFVGRADRQIKVQGNRIEPGHVETALMTHPAVEQAHVTAVQRGDSGSGLVAYAVLRPSAADTSAENLRAHVAQSLPAYLVPHAFVIVASLPRNPSGKIDESRLPAPVTGTPPVDDSTGAADPRLAAIFAEVLGLEHAPADLVSLAELGITSLGLVRAAAMIRQVFDVEVPVSELFALPDMAAVAERVRAGGTNDRPPLVPLARHSSDAPLSAQQHQIWFLNHLSPEALAYNTQFSLLLTGDIDVLVLNAALTHIVQRHEILRTTFHEGADGPHQTVHSGWQVAVDVVDLRGVEDSAAAVHRDMTSLMTTPFVVSELPLVRWRLYRLGDSSWNLFQVEHHFVHDGWSASLFLREIRDTYRAIAAGDTPGAAELRVQYRDYARWYHRWRETADYRQQKEYWLGKLAGCPQVGVTFDTDRPRPAAQSFAGDRVQIEVPTGLLTRVDELCQARGVTRFAVFLSAFAAQVWHHTGETDMVIGSALSNRRQAETAGLLGMFVNALPLRLTVDPTAPVSSTVRATMTTLLEAQDHQEFPLIDLIKELDLPRDRARNPLFGLMFAFHDSPRPRFELDGLSGRLRIDHNGSAKNDVNVVCVPNPPEPGSTLSHAGISVLWEYNTDLFDHATAQRHAEGFVRIVELVVSQWDTELGAADLHGPAGLHDILAAGEGPSSESPFGTLHEGVDRQIAAAPDSVAIRHDGRSCTYGELDVLARAVEEVLRFGGVAAGDVVAVASDKTPDLVAAWLATARLGAAYVCLDLGQPAERLAGLLADAAVSAVLCPPENTFTFDGIGVPTIPLKAGSDPGPRQRRATAVAPTSPAYLTYTSGSTGAPKAVVTSHRNAVTAIHARTEYFGEAPPRTLVTLPIIFDVAGSMVWWTLWRGGVVVFPDPGADVRDVDQIRSLAEREHVTHVNFVASFYRHFAEAVPVGSLSGLRVVAIGGEPCTPDLVALHAQRLPSASLHNEYGPTEATVWCSATCVHAPGQPPTPVVTIGRPLANYTMVVLTDADRPAPVGARGELWIGGDGVALGYHDRPDLTAKSFVTFSTGPLAGRRFYRTGDYARLTSEGEFELFGRIDGQVKVRGYRIETGEIERCLAEHPLVGAAYVGVAEHNGSHVLAAYVAASGQDAELAGELRDWVAAKLPAYMVPASIAVLDRLPLTGTGKIDRDRLPRPSAVLALDAGTGTAAETPEQELLLSVWRTLLGRSDIGIDDDFFAVGGDSLQSIRAVAQARARGLTITVAQLLSTRTIRALSAHVRPITRATGTVEHRPGGTRLRLTPIQGWFFAQEFNEPDCFAQVRVFDLPSDADVAMVRQAVEWTLARHEAFRTRFVQSGGAWHAVLIDAPDPVGWDQVDTSGNVGDAVRAALDTINVETGPLWRVVLIEDAAAPTRSLGLVLHHLIVDAVSWDVIAQDIAHAHARLRSGATLEDRRAPGVPDAPAPTPELGEAAHWYELAEEVRSGELTPPRTGSLTLADRTATRRTLPAHVRRFLLHDAPLVHRVAARALLLGALARAMDPGTGVLYAFLEGHGRDRLPDADEIVGWFTSLYPVLLRTTDASSLIHAAAVVDRAIAAVPSGGVGYGQARYLDPGSDLGRLLAELPAPQVTFNFLGQHQPLTDLLRPAPVPLGTGIGGSNVLPTAFDMTVSDTGSGMSVDVSYDSEVFPEDLVDVVLDRMTADLEDAAGLVELTPRRADHAEPHLFIHAVDGTITRYEELSRRVQAQWRCLGLPQMSTPAVSTVRDTAITHLTRLRRRGITGPVALTGWSFGAAVAFELAQLLEVEGIELTRLTLVDPPLVFDRSGYEADLRSWLTQLVASAPDGVVADVVDSTAGLPARDRLAEIRVRLLKHTPQAEQALVTDQLELLLGNYEALRRWRPDGTVASMNIVLSTATSDSGKHETHLWAPHSRGVVGVDTVPGDHFSMLTGPGVVALADLLLARVDGEG</sequence>
<keyword evidence="3" id="KW-0597">Phosphoprotein</keyword>
<dbReference type="CDD" id="cd05930">
    <property type="entry name" value="A_NRPS"/>
    <property type="match status" value="2"/>
</dbReference>
<evidence type="ECO:0000313" key="6">
    <source>
        <dbReference type="EMBL" id="NGY63130.1"/>
    </source>
</evidence>
<dbReference type="Pfam" id="PF00668">
    <property type="entry name" value="Condensation"/>
    <property type="match status" value="2"/>
</dbReference>
<dbReference type="InterPro" id="IPR020845">
    <property type="entry name" value="AMP-binding_CS"/>
</dbReference>
<dbReference type="InterPro" id="IPR025110">
    <property type="entry name" value="AMP-bd_C"/>
</dbReference>
<dbReference type="SUPFAM" id="SSF47336">
    <property type="entry name" value="ACP-like"/>
    <property type="match status" value="2"/>
</dbReference>
<dbReference type="InterPro" id="IPR045851">
    <property type="entry name" value="AMP-bd_C_sf"/>
</dbReference>
<evidence type="ECO:0000256" key="2">
    <source>
        <dbReference type="ARBA" id="ARBA00022450"/>
    </source>
</evidence>
<evidence type="ECO:0000256" key="1">
    <source>
        <dbReference type="ARBA" id="ARBA00001957"/>
    </source>
</evidence>
<dbReference type="PROSITE" id="PS50075">
    <property type="entry name" value="CARRIER"/>
    <property type="match status" value="2"/>
</dbReference>
<dbReference type="GO" id="GO:0005737">
    <property type="term" value="C:cytoplasm"/>
    <property type="evidence" value="ECO:0007669"/>
    <property type="project" value="TreeGrafter"/>
</dbReference>
<dbReference type="GO" id="GO:0003824">
    <property type="term" value="F:catalytic activity"/>
    <property type="evidence" value="ECO:0007669"/>
    <property type="project" value="InterPro"/>
</dbReference>
<dbReference type="InterPro" id="IPR001242">
    <property type="entry name" value="Condensation_dom"/>
</dbReference>
<keyword evidence="2" id="KW-0596">Phosphopantetheine</keyword>
<dbReference type="GO" id="GO:0043041">
    <property type="term" value="P:amino acid activation for nonribosomal peptide biosynthetic process"/>
    <property type="evidence" value="ECO:0007669"/>
    <property type="project" value="TreeGrafter"/>
</dbReference>
<dbReference type="Gene3D" id="1.10.1200.10">
    <property type="entry name" value="ACP-like"/>
    <property type="match status" value="2"/>
</dbReference>
<evidence type="ECO:0000259" key="5">
    <source>
        <dbReference type="PROSITE" id="PS50075"/>
    </source>
</evidence>
<feature type="domain" description="Carrier" evidence="5">
    <location>
        <begin position="513"/>
        <end position="589"/>
    </location>
</feature>
<dbReference type="PROSITE" id="PS00012">
    <property type="entry name" value="PHOSPHOPANTETHEINE"/>
    <property type="match status" value="1"/>
</dbReference>
<dbReference type="Gene3D" id="3.30.300.30">
    <property type="match status" value="2"/>
</dbReference>
<dbReference type="InterPro" id="IPR042099">
    <property type="entry name" value="ANL_N_sf"/>
</dbReference>
<dbReference type="InterPro" id="IPR036736">
    <property type="entry name" value="ACP-like_sf"/>
</dbReference>
<dbReference type="InterPro" id="IPR006162">
    <property type="entry name" value="Ppantetheine_attach_site"/>
</dbReference>
<protein>
    <submittedName>
        <fullName evidence="6">Amino acid adenylation domain-containing protein</fullName>
    </submittedName>
</protein>